<reference evidence="1" key="1">
    <citation type="journal article" date="2023" name="bioRxiv">
        <title>Novel crAssphage isolates exhibit conserved gene order and purifying selection of the host specificity protein.</title>
        <authorList>
            <person name="Papudeshi B."/>
            <person name="Vega A.A."/>
            <person name="Souza C."/>
            <person name="Giles S.K."/>
            <person name="Mallawaarachchi V."/>
            <person name="Roach M.J."/>
            <person name="An M."/>
            <person name="Jacobson N."/>
            <person name="McNair K."/>
            <person name="Mora M.F."/>
            <person name="Pastrana K."/>
            <person name="Leigh C."/>
            <person name="Cram C."/>
            <person name="Plewa W.S."/>
            <person name="Grigson S.R."/>
            <person name="Bouras G."/>
            <person name="Decewicz P."/>
            <person name="Luque A."/>
            <person name="Droit L."/>
            <person name="Handley S.A."/>
            <person name="Segall A.M."/>
            <person name="Dinsdale E.A."/>
            <person name="Edwards R.A."/>
        </authorList>
    </citation>
    <scope>NUCLEOTIDE SEQUENCE</scope>
    <source>
        <strain evidence="1">Bc03</strain>
    </source>
</reference>
<sequence>MSKTCYTPEKGLDDVIASKVTGWNKHLVANLRGLYQERNPEAETPTAETLIEFRRSLSKEDSKRLLDAINSPAVSYTQLRDDFNAEERFNRISMISTMFSDIVDAVQEEYPSVSRKDIIAGFTIDGQQAGGVAGIFNEIYDTLQSQYSDAIEENDTETAAKYQKVFDNWGALISFAKIRIRDAEDLKLGQDINFADDSNPNNFNENDMTEKFVMEESKREGWMEQAEFESSFGSVGKQVRKVIGRVPVYKDGEVVLDDLGFPVMQDPVRMHQELLDVLRGVGSETEMMNALREYSSTSGWVTPFMQELENPQIRTQFYTDFKKNFQPYSMQTEKQEGRIRTYKTTLLNRIKGNAPFSSFLTSVKLGKVVNPRNSIFEKSGIGTRVMPIRLERIKNKIVDTLAEPERINEKSKFWMMSKLERKQFLIDATESLGIDIDGETLDRIMSRNRDIRALNKELLGAAKFGLNLTKEEQEGKKEVSYEELIKRASSNEKKGVLREKITKVLAIVAKSREGLKLESRVRYGDNTFFSNVIPSFMGDRFDKIASFVKATDKKGLQAMLETTYLNSSYFQYDGKILNKWLEELYNSDLSTEDNFAANFTFKRFLGTDKLKFEDFTSKQHIVQMLNEYFSEKQISPNSQYAWYPVFILGDSGVAKFIKAKRYGGQEILDGMYNVYIQEKRRMELAKAANKKMQDQGLKAIDNFSKNTDKFSLLSFLNEPKYAGMIKESNIEQTVKQAIRAYMDDSVTKFKQQLNTLGVLEQQNNQYVYLSQEVKGNRTIDQVLSDYYWNTKFATIQQLQMMTIDPSFYKGTKDLQKRYKEIHAPGTALSVEAINPFTGERYSNDGIERCVYFDDIVVDAEKTNPEFMQAVASHFGKDSDVYKSYKRNVLADGQGYRTLESYKKVMGMAGKWNERMEATYNQIQSLRAKIGRDENPSMEDIKAISDLAVTFQPIKPYMFTFENYSLGTDMLKIPVQHKYAEAVLIPELLPAGSMMRDIAYWMEDHVNPETGKSEPIDMIGAWSTGGDKIVKVGGFGSTNISNTDSKTINDALNNGYVHQLSYADYRIQTNVPEHINSSQLFGTQVRKLIMAKVQKFKDYSSYIGGKRVNLGGNYGNVKLNGGNLVRFYNSLITANILDSYHLFENSVSDANKISNRLIQTTANNSRESKDNMMAYALNERGEFTVPLFEGGLEHDSSALFFSLFKKMVNKQSIKGGSAVQVSAMGITGYEEDGGLRYVADPNNPNNILYAECEIPWDLTYTDSTGREQSLDFETYCNEDGTLKVDKDGNTILEKTYPNILSLLAYRIPTERDYSMINLRVKRFSHKTAGGTIKVPPQGTTIAGFDFDIDKLYFMRNEYQQRQFTSEEIKNIWSEFYDTYPNLKAVLQEAREEDTESLDRLYKYWEKAGLPYSYQAAFNQFVANRGYIKFEEYDFSKTPLENTKAARNNMLIHLVQQRLSDVETFKDRYTPGGFANASKAARVMRELMFGKAEVNHQDKTVNLSSINKAIDEGSLTDPEPNYDPSDPMTIVIYNQQNNVAGKLIGIFANQNTNHAFASLMEQFSLKKPITFAGKSYSDLLHNDEIDTSLNVAEFLAASVDAVKDPVLNYLNLNTITADAGAMLARLGFTTEDIGLLFNQPIIKDICEYSFNNGMSDINSVIDNVLDNYEVEGELKKAIPDEDLSRERLAYNIVQAANTSKEELMKNDEFVEKQIIVADLFREILEASNDVSQFVRNTKFTASNAVGSTFGDAYAQQMKVAAYVKSFTKADALKVEMKVAQGINAPMNNEVGTLSMNDQEYMESLLENPFAYEQAMYDMNRKAEKVINKFYPYNTKAYKEAREGIAAFTRSGLLDAETINSIHSDLMVFMLSQQENSLFNGNMSINVNGVSINSYTGNITPADDVIFVFGSNPEGRHGAGAAKVAREKFGAIYGQGEGLQGNAYALPTKDLRVKENRGYRSISKEQIVNNIRKMYRTAMQNPNKKFMVGYRNAINEMSLNGYTGGEMIDMFIEAGNIPSNVFFSEEWAKSGKFGTREQVTAREYFTEIFPEGLFNILEANPTMKSMPIFQYMQFVTDEKTGKVSMNIQDIGGLAPYQKDEIKESWGDLLRNEQTAELAQSLFLYNYYKLGFTYSPMAFMNLAPTEVKLAVQVGYDYNGNPKSYVDFLNDVQKSRIGVNNQEFAKQYLLNHLDNNRLVFHPKGRNGRLISNLAFSDGVAVSSFTLDVKKLGKEGNPFLLPSEEKGVSYFRPVIVIDDIVYMCDSNDVVFNASTTGSINYYKVDALGESGKSLQYSSNSMTVSTIADTEVQEDGNTSVEPEVVNTVDTSMSTEELIKQATDLALKADNTLDKALVIEMLNKASVEDLIDTIESLKAQANNVTDQEGNKIC</sequence>
<evidence type="ECO:0000313" key="2">
    <source>
        <dbReference type="Proteomes" id="UP001225300"/>
    </source>
</evidence>
<proteinExistence type="predicted"/>
<protein>
    <submittedName>
        <fullName evidence="1">RNA polymerase</fullName>
    </submittedName>
</protein>
<name>A0AAF0DP52_9CAUD</name>
<accession>A0AAF0DP52</accession>
<organism evidence="1 2">
    <name type="scientific">Kolpuevirus sp. 'frurule'</name>
    <dbReference type="NCBI Taxonomy" id="3028514"/>
    <lineage>
        <taxon>Viruses</taxon>
        <taxon>Duplodnaviria</taxon>
        <taxon>Heunggongvirae</taxon>
        <taxon>Uroviricota</taxon>
        <taxon>Caudoviricetes</taxon>
        <taxon>Crassvirales</taxon>
        <taxon>Steigviridae</taxon>
        <taxon>Asinivirinae</taxon>
        <taxon>Kolpuevirus</taxon>
    </lineage>
</organism>
<evidence type="ECO:0000313" key="1">
    <source>
        <dbReference type="EMBL" id="WEY17546.1"/>
    </source>
</evidence>
<dbReference type="Proteomes" id="UP001225300">
    <property type="component" value="Segment"/>
</dbReference>
<keyword evidence="2" id="KW-1185">Reference proteome</keyword>
<dbReference type="EMBL" id="OQ198718">
    <property type="protein sequence ID" value="WEY17546.1"/>
    <property type="molecule type" value="Genomic_DNA"/>
</dbReference>